<dbReference type="Pfam" id="PF02021">
    <property type="entry name" value="UPF0102"/>
    <property type="match status" value="1"/>
</dbReference>
<dbReference type="NCBIfam" id="TIGR00252">
    <property type="entry name" value="YraN family protein"/>
    <property type="match status" value="1"/>
</dbReference>
<dbReference type="GO" id="GO:0003676">
    <property type="term" value="F:nucleic acid binding"/>
    <property type="evidence" value="ECO:0007669"/>
    <property type="project" value="InterPro"/>
</dbReference>
<dbReference type="OrthoDB" id="9794876at2"/>
<dbReference type="EMBL" id="AWXU01000007">
    <property type="protein sequence ID" value="KFN51294.1"/>
    <property type="molecule type" value="Genomic_DNA"/>
</dbReference>
<protein>
    <recommendedName>
        <fullName evidence="2">UPF0102 protein P873_03235</fullName>
    </recommendedName>
</protein>
<name>A0A091BKG2_9GAMM</name>
<dbReference type="NCBIfam" id="NF009150">
    <property type="entry name" value="PRK12497.1-3"/>
    <property type="match status" value="1"/>
</dbReference>
<proteinExistence type="inferred from homology"/>
<reference evidence="3 4" key="1">
    <citation type="submission" date="2013-09" db="EMBL/GenBank/DDBJ databases">
        <title>Genome sequencing of Arenimonas composti.</title>
        <authorList>
            <person name="Chen F."/>
            <person name="Wang G."/>
        </authorList>
    </citation>
    <scope>NUCLEOTIDE SEQUENCE [LARGE SCALE GENOMIC DNA]</scope>
    <source>
        <strain evidence="3 4">TR7-09</strain>
    </source>
</reference>
<organism evidence="3 4">
    <name type="scientific">Arenimonas composti TR7-09 = DSM 18010</name>
    <dbReference type="NCBI Taxonomy" id="1121013"/>
    <lineage>
        <taxon>Bacteria</taxon>
        <taxon>Pseudomonadati</taxon>
        <taxon>Pseudomonadota</taxon>
        <taxon>Gammaproteobacteria</taxon>
        <taxon>Lysobacterales</taxon>
        <taxon>Lysobacteraceae</taxon>
        <taxon>Arenimonas</taxon>
    </lineage>
</organism>
<evidence type="ECO:0000313" key="3">
    <source>
        <dbReference type="EMBL" id="KFN51294.1"/>
    </source>
</evidence>
<comment type="similarity">
    <text evidence="1 2">Belongs to the UPF0102 family.</text>
</comment>
<dbReference type="Gene3D" id="3.40.1350.10">
    <property type="match status" value="1"/>
</dbReference>
<dbReference type="InterPro" id="IPR011856">
    <property type="entry name" value="tRNA_endonuc-like_dom_sf"/>
</dbReference>
<evidence type="ECO:0000313" key="4">
    <source>
        <dbReference type="Proteomes" id="UP000029391"/>
    </source>
</evidence>
<sequence>MDIRRRDHRNRRPLGFHAESVAAEMLEAQGCAVLDRNPNFRVGELDLVLLDQGTIVFCEVRYRRIGRYGCGATSVTRRKRRRIALAARAWLARRPWLAQWPCRFDVASVWDDGACLMVDVWRDAFTLDDC</sequence>
<dbReference type="PANTHER" id="PTHR34039">
    <property type="entry name" value="UPF0102 PROTEIN YRAN"/>
    <property type="match status" value="1"/>
</dbReference>
<dbReference type="SUPFAM" id="SSF52980">
    <property type="entry name" value="Restriction endonuclease-like"/>
    <property type="match status" value="1"/>
</dbReference>
<comment type="caution">
    <text evidence="3">The sequence shown here is derived from an EMBL/GenBank/DDBJ whole genome shotgun (WGS) entry which is preliminary data.</text>
</comment>
<dbReference type="InterPro" id="IPR003509">
    <property type="entry name" value="UPF0102_YraN-like"/>
</dbReference>
<dbReference type="Proteomes" id="UP000029391">
    <property type="component" value="Unassembled WGS sequence"/>
</dbReference>
<dbReference type="STRING" id="1121013.GCA_000426365_01125"/>
<dbReference type="InterPro" id="IPR011335">
    <property type="entry name" value="Restrct_endonuc-II-like"/>
</dbReference>
<dbReference type="PANTHER" id="PTHR34039:SF1">
    <property type="entry name" value="UPF0102 PROTEIN YRAN"/>
    <property type="match status" value="1"/>
</dbReference>
<evidence type="ECO:0000256" key="2">
    <source>
        <dbReference type="HAMAP-Rule" id="MF_00048"/>
    </source>
</evidence>
<evidence type="ECO:0000256" key="1">
    <source>
        <dbReference type="ARBA" id="ARBA00006738"/>
    </source>
</evidence>
<keyword evidence="4" id="KW-1185">Reference proteome</keyword>
<dbReference type="HAMAP" id="MF_00048">
    <property type="entry name" value="UPF0102"/>
    <property type="match status" value="1"/>
</dbReference>
<dbReference type="RefSeq" id="WP_043796983.1">
    <property type="nucleotide sequence ID" value="NZ_AUFF01000002.1"/>
</dbReference>
<gene>
    <name evidence="3" type="ORF">P873_03235</name>
</gene>
<accession>A0A091BKG2</accession>
<dbReference type="eggNOG" id="COG0792">
    <property type="taxonomic scope" value="Bacteria"/>
</dbReference>
<dbReference type="AlphaFoldDB" id="A0A091BKG2"/>